<dbReference type="SUPFAM" id="SSF52402">
    <property type="entry name" value="Adenine nucleotide alpha hydrolases-like"/>
    <property type="match status" value="1"/>
</dbReference>
<organism evidence="2 3">
    <name type="scientific">Neobacillus mesonae</name>
    <dbReference type="NCBI Taxonomy" id="1193713"/>
    <lineage>
        <taxon>Bacteria</taxon>
        <taxon>Bacillati</taxon>
        <taxon>Bacillota</taxon>
        <taxon>Bacilli</taxon>
        <taxon>Bacillales</taxon>
        <taxon>Bacillaceae</taxon>
        <taxon>Neobacillus</taxon>
    </lineage>
</organism>
<dbReference type="InterPro" id="IPR030662">
    <property type="entry name" value="DPH6/MJ0570"/>
</dbReference>
<evidence type="ECO:0000313" key="2">
    <source>
        <dbReference type="EMBL" id="AZU62746.1"/>
    </source>
</evidence>
<evidence type="ECO:0000259" key="1">
    <source>
        <dbReference type="Pfam" id="PF01902"/>
    </source>
</evidence>
<feature type="domain" description="Diphthamide synthase" evidence="1">
    <location>
        <begin position="4"/>
        <end position="216"/>
    </location>
</feature>
<keyword evidence="3" id="KW-1185">Reference proteome</keyword>
<evidence type="ECO:0000313" key="3">
    <source>
        <dbReference type="Proteomes" id="UP000282892"/>
    </source>
</evidence>
<dbReference type="EMBL" id="CP022572">
    <property type="protein sequence ID" value="AZU62746.1"/>
    <property type="molecule type" value="Genomic_DNA"/>
</dbReference>
<dbReference type="GO" id="GO:0017178">
    <property type="term" value="F:diphthine-ammonia ligase activity"/>
    <property type="evidence" value="ECO:0007669"/>
    <property type="project" value="TreeGrafter"/>
</dbReference>
<dbReference type="PANTHER" id="PTHR12196">
    <property type="entry name" value="DOMAIN OF UNKNOWN FUNCTION 71 DUF71 -CONTAINING PROTEIN"/>
    <property type="match status" value="1"/>
</dbReference>
<accession>A0A3T0I025</accession>
<reference evidence="2 3" key="1">
    <citation type="submission" date="2017-07" db="EMBL/GenBank/DDBJ databases">
        <title>The complete genome sequence of Bacillus mesonae strain H20-5, an efficient strain improving plant abiotic stress resistance.</title>
        <authorList>
            <person name="Kim S.Y."/>
            <person name="Song H."/>
            <person name="Sang M.K."/>
            <person name="Weon H.-Y."/>
            <person name="Song J."/>
        </authorList>
    </citation>
    <scope>NUCLEOTIDE SEQUENCE [LARGE SCALE GENOMIC DNA]</scope>
    <source>
        <strain evidence="2 3">H20-5</strain>
    </source>
</reference>
<dbReference type="OrthoDB" id="3572539at2"/>
<dbReference type="InterPro" id="IPR002761">
    <property type="entry name" value="Diphthami_syn_dom"/>
</dbReference>
<dbReference type="Gene3D" id="3.90.1490.10">
    <property type="entry name" value="putative n-type atp pyrophosphatase, domain 2"/>
    <property type="match status" value="1"/>
</dbReference>
<dbReference type="RefSeq" id="WP_127487579.1">
    <property type="nucleotide sequence ID" value="NZ_CP022572.1"/>
</dbReference>
<protein>
    <recommendedName>
        <fullName evidence="1">Diphthamide synthase domain-containing protein</fullName>
    </recommendedName>
</protein>
<dbReference type="GO" id="GO:0017183">
    <property type="term" value="P:protein histidyl modification to diphthamide"/>
    <property type="evidence" value="ECO:0007669"/>
    <property type="project" value="TreeGrafter"/>
</dbReference>
<proteinExistence type="predicted"/>
<dbReference type="CDD" id="cd01994">
    <property type="entry name" value="AANH_PF0828-like"/>
    <property type="match status" value="1"/>
</dbReference>
<sequence>MKKRIVVSWSGGKDGCLALHTLIELGYEVVSLVTTAPKELGRTFGHGERIEMITLQGEALSIPVHFIECTFDSYTEQFIQDLKDLKNQYQISGIAFGDLYLDGHRKWGEKVADAAGVEAIYPLWTKQEEALESLEKFVHSGYQAIVIRIREDILDESWLGRIIDDSFVRDIQQTTSCPMGESGEYHTYVFDGPLFSKKIQLGDSELIQLETTKKLEFKSIQLV</sequence>
<dbReference type="Gene3D" id="3.40.50.620">
    <property type="entry name" value="HUPs"/>
    <property type="match status" value="1"/>
</dbReference>
<name>A0A3T0I025_9BACI</name>
<dbReference type="PANTHER" id="PTHR12196:SF2">
    <property type="entry name" value="DIPHTHINE--AMMONIA LIGASE"/>
    <property type="match status" value="1"/>
</dbReference>
<dbReference type="Pfam" id="PF01902">
    <property type="entry name" value="Diphthami_syn_2"/>
    <property type="match status" value="1"/>
</dbReference>
<dbReference type="KEGG" id="nmk:CHR53_16555"/>
<dbReference type="AlphaFoldDB" id="A0A3T0I025"/>
<dbReference type="Proteomes" id="UP000282892">
    <property type="component" value="Chromosome"/>
</dbReference>
<gene>
    <name evidence="2" type="ORF">CHR53_16555</name>
</gene>
<dbReference type="STRING" id="1193713.GCA_001636315_00137"/>
<dbReference type="InterPro" id="IPR014729">
    <property type="entry name" value="Rossmann-like_a/b/a_fold"/>
</dbReference>
<dbReference type="NCBIfam" id="TIGR00290">
    <property type="entry name" value="MJ0570_dom"/>
    <property type="match status" value="1"/>
</dbReference>